<dbReference type="GO" id="GO:0043190">
    <property type="term" value="C:ATP-binding cassette (ABC) transporter complex"/>
    <property type="evidence" value="ECO:0007669"/>
    <property type="project" value="TreeGrafter"/>
</dbReference>
<name>A0A1V4SFP3_RUMHU</name>
<dbReference type="InterPro" id="IPR027417">
    <property type="entry name" value="P-loop_NTPase"/>
</dbReference>
<keyword evidence="10" id="KW-0378">Hydrolase</keyword>
<evidence type="ECO:0000313" key="11">
    <source>
        <dbReference type="Proteomes" id="UP000191554"/>
    </source>
</evidence>
<proteinExistence type="inferred from homology"/>
<evidence type="ECO:0000256" key="8">
    <source>
        <dbReference type="ARBA" id="ARBA00023136"/>
    </source>
</evidence>
<gene>
    <name evidence="10" type="primary">ecfA2_3</name>
    <name evidence="10" type="ORF">CLHUN_35020</name>
</gene>
<dbReference type="STRING" id="48256.CLHUN_35020"/>
<dbReference type="GO" id="GO:0042626">
    <property type="term" value="F:ATPase-coupled transmembrane transporter activity"/>
    <property type="evidence" value="ECO:0007669"/>
    <property type="project" value="TreeGrafter"/>
</dbReference>
<dbReference type="Pfam" id="PF00005">
    <property type="entry name" value="ABC_tran"/>
    <property type="match status" value="1"/>
</dbReference>
<evidence type="ECO:0000256" key="5">
    <source>
        <dbReference type="ARBA" id="ARBA00022741"/>
    </source>
</evidence>
<dbReference type="InterPro" id="IPR015856">
    <property type="entry name" value="ABC_transpr_CbiO/EcfA_su"/>
</dbReference>
<evidence type="ECO:0000256" key="1">
    <source>
        <dbReference type="ARBA" id="ARBA00004202"/>
    </source>
</evidence>
<keyword evidence="8" id="KW-0472">Membrane</keyword>
<protein>
    <submittedName>
        <fullName evidence="10">Energy-coupling factor transporter ATP-binding protein EcfA2</fullName>
        <ecNumber evidence="10">3.6.3.-</ecNumber>
    </submittedName>
</protein>
<dbReference type="SUPFAM" id="SSF52540">
    <property type="entry name" value="P-loop containing nucleoside triphosphate hydrolases"/>
    <property type="match status" value="1"/>
</dbReference>
<dbReference type="SMART" id="SM00382">
    <property type="entry name" value="AAA"/>
    <property type="match status" value="1"/>
</dbReference>
<dbReference type="GO" id="GO:0005524">
    <property type="term" value="F:ATP binding"/>
    <property type="evidence" value="ECO:0007669"/>
    <property type="project" value="UniProtKB-KW"/>
</dbReference>
<dbReference type="RefSeq" id="WP_080065922.1">
    <property type="nucleotide sequence ID" value="NZ_MZGX01000026.1"/>
</dbReference>
<feature type="domain" description="ABC transporter" evidence="9">
    <location>
        <begin position="2"/>
        <end position="234"/>
    </location>
</feature>
<accession>A0A1V4SFP3</accession>
<comment type="similarity">
    <text evidence="2">Belongs to the ABC transporter superfamily.</text>
</comment>
<evidence type="ECO:0000259" key="9">
    <source>
        <dbReference type="PROSITE" id="PS50893"/>
    </source>
</evidence>
<evidence type="ECO:0000313" key="10">
    <source>
        <dbReference type="EMBL" id="OPX42680.1"/>
    </source>
</evidence>
<dbReference type="EMBL" id="MZGX01000026">
    <property type="protein sequence ID" value="OPX42680.1"/>
    <property type="molecule type" value="Genomic_DNA"/>
</dbReference>
<comment type="caution">
    <text evidence="10">The sequence shown here is derived from an EMBL/GenBank/DDBJ whole genome shotgun (WGS) entry which is preliminary data.</text>
</comment>
<dbReference type="PROSITE" id="PS50893">
    <property type="entry name" value="ABC_TRANSPORTER_2"/>
    <property type="match status" value="1"/>
</dbReference>
<dbReference type="Gene3D" id="3.40.50.300">
    <property type="entry name" value="P-loop containing nucleotide triphosphate hydrolases"/>
    <property type="match status" value="1"/>
</dbReference>
<comment type="subcellular location">
    <subcellularLocation>
        <location evidence="1">Cell membrane</location>
        <topology evidence="1">Peripheral membrane protein</topology>
    </subcellularLocation>
</comment>
<dbReference type="AlphaFoldDB" id="A0A1V4SFP3"/>
<dbReference type="FunFam" id="3.40.50.300:FF:000224">
    <property type="entry name" value="Energy-coupling factor transporter ATP-binding protein EcfA"/>
    <property type="match status" value="1"/>
</dbReference>
<evidence type="ECO:0000256" key="7">
    <source>
        <dbReference type="ARBA" id="ARBA00022967"/>
    </source>
</evidence>
<keyword evidence="7" id="KW-1278">Translocase</keyword>
<dbReference type="CDD" id="cd03225">
    <property type="entry name" value="ABC_cobalt_CbiO_domain1"/>
    <property type="match status" value="1"/>
</dbReference>
<reference evidence="10 11" key="1">
    <citation type="submission" date="2017-03" db="EMBL/GenBank/DDBJ databases">
        <title>Genome sequence of Clostridium hungatei DSM 14427.</title>
        <authorList>
            <person name="Poehlein A."/>
            <person name="Daniel R."/>
        </authorList>
    </citation>
    <scope>NUCLEOTIDE SEQUENCE [LARGE SCALE GENOMIC DNA]</scope>
    <source>
        <strain evidence="10 11">DSM 14427</strain>
    </source>
</reference>
<dbReference type="OrthoDB" id="9784332at2"/>
<dbReference type="InterPro" id="IPR003593">
    <property type="entry name" value="AAA+_ATPase"/>
</dbReference>
<dbReference type="EC" id="3.6.3.-" evidence="10"/>
<keyword evidence="3" id="KW-0813">Transport</keyword>
<evidence type="ECO:0000256" key="6">
    <source>
        <dbReference type="ARBA" id="ARBA00022840"/>
    </source>
</evidence>
<dbReference type="PANTHER" id="PTHR43553:SF25">
    <property type="entry name" value="ABC-TYPE COBALT TRANSPORT SYSTEM, ATPASE COMPONENT"/>
    <property type="match status" value="1"/>
</dbReference>
<evidence type="ECO:0000256" key="4">
    <source>
        <dbReference type="ARBA" id="ARBA00022475"/>
    </source>
</evidence>
<dbReference type="PANTHER" id="PTHR43553">
    <property type="entry name" value="HEAVY METAL TRANSPORTER"/>
    <property type="match status" value="1"/>
</dbReference>
<keyword evidence="5" id="KW-0547">Nucleotide-binding</keyword>
<dbReference type="InterPro" id="IPR050095">
    <property type="entry name" value="ECF_ABC_transporter_ATP-bd"/>
</dbReference>
<dbReference type="GO" id="GO:0016887">
    <property type="term" value="F:ATP hydrolysis activity"/>
    <property type="evidence" value="ECO:0007669"/>
    <property type="project" value="InterPro"/>
</dbReference>
<dbReference type="InterPro" id="IPR003439">
    <property type="entry name" value="ABC_transporter-like_ATP-bd"/>
</dbReference>
<dbReference type="Proteomes" id="UP000191554">
    <property type="component" value="Unassembled WGS sequence"/>
</dbReference>
<sequence length="271" mass="29926">MIEFRNVSFAYDKKNILENIDFTIKDGEFIAIVGRNGAGKTTLMKLFNGLLKPTGGTVLVEGLDTRIAKTSELAGHVGFLFQNPDRQICQNTVRAEIEFGLKCILTDKAEIEKRCRETIDSFGFQERESKDPFSLSRGERQKVALASVLALSPKVMVLDEPTTGLDYRECMQIMEVIKQLNAKGTTVIMVCHDMELVTDFARRVIVIGEGGVLADDECSLVMSNDSVLRRTSLAPPQIAQLALRLGDAFAGVMTVEEMADTIENNARGGKR</sequence>
<organism evidence="10 11">
    <name type="scientific">Ruminiclostridium hungatei</name>
    <name type="common">Clostridium hungatei</name>
    <dbReference type="NCBI Taxonomy" id="48256"/>
    <lineage>
        <taxon>Bacteria</taxon>
        <taxon>Bacillati</taxon>
        <taxon>Bacillota</taxon>
        <taxon>Clostridia</taxon>
        <taxon>Eubacteriales</taxon>
        <taxon>Oscillospiraceae</taxon>
        <taxon>Ruminiclostridium</taxon>
    </lineage>
</organism>
<keyword evidence="4" id="KW-1003">Cell membrane</keyword>
<evidence type="ECO:0000256" key="2">
    <source>
        <dbReference type="ARBA" id="ARBA00005417"/>
    </source>
</evidence>
<keyword evidence="6 10" id="KW-0067">ATP-binding</keyword>
<evidence type="ECO:0000256" key="3">
    <source>
        <dbReference type="ARBA" id="ARBA00022448"/>
    </source>
</evidence>
<keyword evidence="11" id="KW-1185">Reference proteome</keyword>